<evidence type="ECO:0000313" key="2">
    <source>
        <dbReference type="Proteomes" id="UP001156882"/>
    </source>
</evidence>
<accession>A0ABQ6CP12</accession>
<gene>
    <name evidence="1" type="ORF">GCM10007874_36670</name>
</gene>
<dbReference type="EMBL" id="BSPC01000032">
    <property type="protein sequence ID" value="GLS20650.1"/>
    <property type="molecule type" value="Genomic_DNA"/>
</dbReference>
<evidence type="ECO:0000313" key="1">
    <source>
        <dbReference type="EMBL" id="GLS20650.1"/>
    </source>
</evidence>
<proteinExistence type="predicted"/>
<reference evidence="2" key="1">
    <citation type="journal article" date="2019" name="Int. J. Syst. Evol. Microbiol.">
        <title>The Global Catalogue of Microorganisms (GCM) 10K type strain sequencing project: providing services to taxonomists for standard genome sequencing and annotation.</title>
        <authorList>
            <consortium name="The Broad Institute Genomics Platform"/>
            <consortium name="The Broad Institute Genome Sequencing Center for Infectious Disease"/>
            <person name="Wu L."/>
            <person name="Ma J."/>
        </authorList>
    </citation>
    <scope>NUCLEOTIDE SEQUENCE [LARGE SCALE GENOMIC DNA]</scope>
    <source>
        <strain evidence="2">NBRC 101365</strain>
    </source>
</reference>
<organism evidence="1 2">
    <name type="scientific">Labrys miyagiensis</name>
    <dbReference type="NCBI Taxonomy" id="346912"/>
    <lineage>
        <taxon>Bacteria</taxon>
        <taxon>Pseudomonadati</taxon>
        <taxon>Pseudomonadota</taxon>
        <taxon>Alphaproteobacteria</taxon>
        <taxon>Hyphomicrobiales</taxon>
        <taxon>Xanthobacteraceae</taxon>
        <taxon>Labrys</taxon>
    </lineage>
</organism>
<dbReference type="Proteomes" id="UP001156882">
    <property type="component" value="Unassembled WGS sequence"/>
</dbReference>
<sequence>MLQILVAPFAFAYDARILPAFAPCLESRVRGGVMHEGCGRDTLSTLNEAAGKAVFSQHTI</sequence>
<dbReference type="RefSeq" id="WP_284313732.1">
    <property type="nucleotide sequence ID" value="NZ_BSPC01000032.1"/>
</dbReference>
<protein>
    <submittedName>
        <fullName evidence="1">Uncharacterized protein</fullName>
    </submittedName>
</protein>
<keyword evidence="2" id="KW-1185">Reference proteome</keyword>
<comment type="caution">
    <text evidence="1">The sequence shown here is derived from an EMBL/GenBank/DDBJ whole genome shotgun (WGS) entry which is preliminary data.</text>
</comment>
<name>A0ABQ6CP12_9HYPH</name>